<evidence type="ECO:0000256" key="4">
    <source>
        <dbReference type="ARBA" id="ARBA00022692"/>
    </source>
</evidence>
<evidence type="ECO:0000259" key="9">
    <source>
        <dbReference type="PROSITE" id="PS50928"/>
    </source>
</evidence>
<comment type="similarity">
    <text evidence="7">Belongs to the binding-protein-dependent transport system permease family.</text>
</comment>
<evidence type="ECO:0000313" key="11">
    <source>
        <dbReference type="Proteomes" id="UP000316609"/>
    </source>
</evidence>
<dbReference type="InterPro" id="IPR000515">
    <property type="entry name" value="MetI-like"/>
</dbReference>
<comment type="caution">
    <text evidence="10">The sequence shown here is derived from an EMBL/GenBank/DDBJ whole genome shotgun (WGS) entry which is preliminary data.</text>
</comment>
<evidence type="ECO:0000256" key="1">
    <source>
        <dbReference type="ARBA" id="ARBA00004651"/>
    </source>
</evidence>
<dbReference type="SUPFAM" id="SSF161098">
    <property type="entry name" value="MetI-like"/>
    <property type="match status" value="1"/>
</dbReference>
<dbReference type="PANTHER" id="PTHR43005:SF2">
    <property type="entry name" value="INTEGRAL MEMBRANE SUGAR TRANSPORT PROTEIN"/>
    <property type="match status" value="1"/>
</dbReference>
<dbReference type="PANTHER" id="PTHR43005">
    <property type="entry name" value="BLR7065 PROTEIN"/>
    <property type="match status" value="1"/>
</dbReference>
<name>A0A538TN80_UNCEI</name>
<keyword evidence="2 7" id="KW-0813">Transport</keyword>
<gene>
    <name evidence="10" type="ORF">E6K78_08305</name>
</gene>
<evidence type="ECO:0000256" key="5">
    <source>
        <dbReference type="ARBA" id="ARBA00022989"/>
    </source>
</evidence>
<dbReference type="CDD" id="cd06261">
    <property type="entry name" value="TM_PBP2"/>
    <property type="match status" value="1"/>
</dbReference>
<feature type="transmembrane region" description="Helical" evidence="7">
    <location>
        <begin position="106"/>
        <end position="126"/>
    </location>
</feature>
<dbReference type="GO" id="GO:0055085">
    <property type="term" value="P:transmembrane transport"/>
    <property type="evidence" value="ECO:0007669"/>
    <property type="project" value="InterPro"/>
</dbReference>
<evidence type="ECO:0000313" key="10">
    <source>
        <dbReference type="EMBL" id="TMQ65073.1"/>
    </source>
</evidence>
<organism evidence="10 11">
    <name type="scientific">Eiseniibacteriota bacterium</name>
    <dbReference type="NCBI Taxonomy" id="2212470"/>
    <lineage>
        <taxon>Bacteria</taxon>
        <taxon>Candidatus Eiseniibacteriota</taxon>
    </lineage>
</organism>
<feature type="transmembrane region" description="Helical" evidence="7">
    <location>
        <begin position="156"/>
        <end position="180"/>
    </location>
</feature>
<sequence>MSSRHGIPDDEIHPGAARAAGVAVARRPPDGHGRGDSDRATGRAQLRADRAGFGPAVALCRARDACATVAGRALVVVSRQHAHVHDMVRRHRDGPRGHLRPAARSVVLVPWALPTAVMALAWGWIFNDSFGVLNDLLAKAGLVHGPVAWLGRPGTAMAAMVVADVWKTTPFAALVVLAGLQGIPRSTLDAARVDGASPAQILWRVVLPLLRPACLVALAFRVAQGFGAFDLPYVMTGGGPGGSTETVSLYAYRSFYRYLDFGFGAATAVEGAGMALLLFAAILWLSGRTREVA</sequence>
<dbReference type="InterPro" id="IPR035906">
    <property type="entry name" value="MetI-like_sf"/>
</dbReference>
<dbReference type="PROSITE" id="PS50928">
    <property type="entry name" value="ABC_TM1"/>
    <property type="match status" value="1"/>
</dbReference>
<keyword evidence="5 7" id="KW-1133">Transmembrane helix</keyword>
<dbReference type="GO" id="GO:0005886">
    <property type="term" value="C:plasma membrane"/>
    <property type="evidence" value="ECO:0007669"/>
    <property type="project" value="UniProtKB-SubCell"/>
</dbReference>
<reference evidence="10 11" key="1">
    <citation type="journal article" date="2019" name="Nat. Microbiol.">
        <title>Mediterranean grassland soil C-N compound turnover is dependent on rainfall and depth, and is mediated by genomically divergent microorganisms.</title>
        <authorList>
            <person name="Diamond S."/>
            <person name="Andeer P.F."/>
            <person name="Li Z."/>
            <person name="Crits-Christoph A."/>
            <person name="Burstein D."/>
            <person name="Anantharaman K."/>
            <person name="Lane K.R."/>
            <person name="Thomas B.C."/>
            <person name="Pan C."/>
            <person name="Northen T.R."/>
            <person name="Banfield J.F."/>
        </authorList>
    </citation>
    <scope>NUCLEOTIDE SEQUENCE [LARGE SCALE GENOMIC DNA]</scope>
    <source>
        <strain evidence="10">WS_8</strain>
    </source>
</reference>
<feature type="compositionally biased region" description="Basic and acidic residues" evidence="8">
    <location>
        <begin position="27"/>
        <end position="43"/>
    </location>
</feature>
<feature type="transmembrane region" description="Helical" evidence="7">
    <location>
        <begin position="201"/>
        <end position="223"/>
    </location>
</feature>
<keyword evidence="6 7" id="KW-0472">Membrane</keyword>
<dbReference type="Proteomes" id="UP000316609">
    <property type="component" value="Unassembled WGS sequence"/>
</dbReference>
<evidence type="ECO:0000256" key="2">
    <source>
        <dbReference type="ARBA" id="ARBA00022448"/>
    </source>
</evidence>
<evidence type="ECO:0000256" key="3">
    <source>
        <dbReference type="ARBA" id="ARBA00022475"/>
    </source>
</evidence>
<dbReference type="Gene3D" id="1.10.3720.10">
    <property type="entry name" value="MetI-like"/>
    <property type="match status" value="1"/>
</dbReference>
<accession>A0A538TN80</accession>
<dbReference type="EMBL" id="VBOY01000076">
    <property type="protein sequence ID" value="TMQ65073.1"/>
    <property type="molecule type" value="Genomic_DNA"/>
</dbReference>
<protein>
    <submittedName>
        <fullName evidence="10">Sugar ABC transporter permease</fullName>
    </submittedName>
</protein>
<proteinExistence type="inferred from homology"/>
<evidence type="ECO:0000256" key="7">
    <source>
        <dbReference type="RuleBase" id="RU363032"/>
    </source>
</evidence>
<feature type="compositionally biased region" description="Low complexity" evidence="8">
    <location>
        <begin position="14"/>
        <end position="26"/>
    </location>
</feature>
<dbReference type="Pfam" id="PF00528">
    <property type="entry name" value="BPD_transp_1"/>
    <property type="match status" value="1"/>
</dbReference>
<feature type="transmembrane region" description="Helical" evidence="7">
    <location>
        <begin position="261"/>
        <end position="285"/>
    </location>
</feature>
<feature type="compositionally biased region" description="Basic and acidic residues" evidence="8">
    <location>
        <begin position="1"/>
        <end position="13"/>
    </location>
</feature>
<comment type="subcellular location">
    <subcellularLocation>
        <location evidence="1 7">Cell membrane</location>
        <topology evidence="1 7">Multi-pass membrane protein</topology>
    </subcellularLocation>
</comment>
<feature type="domain" description="ABC transmembrane type-1" evidence="9">
    <location>
        <begin position="53"/>
        <end position="284"/>
    </location>
</feature>
<dbReference type="AlphaFoldDB" id="A0A538TN80"/>
<feature type="region of interest" description="Disordered" evidence="8">
    <location>
        <begin position="1"/>
        <end position="43"/>
    </location>
</feature>
<keyword evidence="3" id="KW-1003">Cell membrane</keyword>
<keyword evidence="4 7" id="KW-0812">Transmembrane</keyword>
<evidence type="ECO:0000256" key="6">
    <source>
        <dbReference type="ARBA" id="ARBA00023136"/>
    </source>
</evidence>
<evidence type="ECO:0000256" key="8">
    <source>
        <dbReference type="SAM" id="MobiDB-lite"/>
    </source>
</evidence>